<proteinExistence type="predicted"/>
<dbReference type="AlphaFoldDB" id="A0A5B9R360"/>
<dbReference type="OrthoDB" id="280018at2"/>
<feature type="transmembrane region" description="Helical" evidence="1">
    <location>
        <begin position="60"/>
        <end position="77"/>
    </location>
</feature>
<gene>
    <name evidence="2" type="ORF">UC8_27480</name>
</gene>
<dbReference type="KEGG" id="rul:UC8_27480"/>
<name>A0A5B9R360_9BACT</name>
<evidence type="ECO:0000256" key="1">
    <source>
        <dbReference type="SAM" id="Phobius"/>
    </source>
</evidence>
<evidence type="ECO:0000313" key="2">
    <source>
        <dbReference type="EMBL" id="QEG40731.1"/>
    </source>
</evidence>
<protein>
    <submittedName>
        <fullName evidence="2">Uncharacterized protein</fullName>
    </submittedName>
</protein>
<keyword evidence="1" id="KW-0812">Transmembrane</keyword>
<sequence length="88" mass="9286">MWRSFFIAVAIMMIILGIECLMIDSASLYAAGKSTAANFVDPSAPPAQTTKVWEPSEALPWGLLSGGTVIILYAVTLPKRWGAAGGGE</sequence>
<dbReference type="RefSeq" id="WP_068132293.1">
    <property type="nucleotide sequence ID" value="NZ_CP042914.1"/>
</dbReference>
<accession>A0A5B9R360</accession>
<keyword evidence="1" id="KW-0472">Membrane</keyword>
<dbReference type="EMBL" id="CP042914">
    <property type="protein sequence ID" value="QEG40731.1"/>
    <property type="molecule type" value="Genomic_DNA"/>
</dbReference>
<organism evidence="2 3">
    <name type="scientific">Roseimaritima ulvae</name>
    <dbReference type="NCBI Taxonomy" id="980254"/>
    <lineage>
        <taxon>Bacteria</taxon>
        <taxon>Pseudomonadati</taxon>
        <taxon>Planctomycetota</taxon>
        <taxon>Planctomycetia</taxon>
        <taxon>Pirellulales</taxon>
        <taxon>Pirellulaceae</taxon>
        <taxon>Roseimaritima</taxon>
    </lineage>
</organism>
<evidence type="ECO:0000313" key="3">
    <source>
        <dbReference type="Proteomes" id="UP000325286"/>
    </source>
</evidence>
<keyword evidence="3" id="KW-1185">Reference proteome</keyword>
<keyword evidence="1" id="KW-1133">Transmembrane helix</keyword>
<dbReference type="Proteomes" id="UP000325286">
    <property type="component" value="Chromosome"/>
</dbReference>
<reference evidence="2 3" key="1">
    <citation type="submission" date="2019-08" db="EMBL/GenBank/DDBJ databases">
        <title>Deep-cultivation of Planctomycetes and their phenomic and genomic characterization uncovers novel biology.</title>
        <authorList>
            <person name="Wiegand S."/>
            <person name="Jogler M."/>
            <person name="Boedeker C."/>
            <person name="Pinto D."/>
            <person name="Vollmers J."/>
            <person name="Rivas-Marin E."/>
            <person name="Kohn T."/>
            <person name="Peeters S.H."/>
            <person name="Heuer A."/>
            <person name="Rast P."/>
            <person name="Oberbeckmann S."/>
            <person name="Bunk B."/>
            <person name="Jeske O."/>
            <person name="Meyerdierks A."/>
            <person name="Storesund J.E."/>
            <person name="Kallscheuer N."/>
            <person name="Luecker S."/>
            <person name="Lage O.M."/>
            <person name="Pohl T."/>
            <person name="Merkel B.J."/>
            <person name="Hornburger P."/>
            <person name="Mueller R.-W."/>
            <person name="Bruemmer F."/>
            <person name="Labrenz M."/>
            <person name="Spormann A.M."/>
            <person name="Op den Camp H."/>
            <person name="Overmann J."/>
            <person name="Amann R."/>
            <person name="Jetten M.S.M."/>
            <person name="Mascher T."/>
            <person name="Medema M.H."/>
            <person name="Devos D.P."/>
            <person name="Kaster A.-K."/>
            <person name="Ovreas L."/>
            <person name="Rohde M."/>
            <person name="Galperin M.Y."/>
            <person name="Jogler C."/>
        </authorList>
    </citation>
    <scope>NUCLEOTIDE SEQUENCE [LARGE SCALE GENOMIC DNA]</scope>
    <source>
        <strain evidence="2 3">UC8</strain>
    </source>
</reference>